<name>A0AAE0DBX5_COLKA</name>
<protein>
    <submittedName>
        <fullName evidence="1">Uncharacterized protein</fullName>
    </submittedName>
</protein>
<reference evidence="1" key="1">
    <citation type="submission" date="2023-02" db="EMBL/GenBank/DDBJ databases">
        <title>Colletotrichum kahawae CIFC_Que2 genome sequencing and assembly.</title>
        <authorList>
            <person name="Baroncelli R."/>
        </authorList>
    </citation>
    <scope>NUCLEOTIDE SEQUENCE</scope>
    <source>
        <strain evidence="1">CIFC_Que2</strain>
    </source>
</reference>
<comment type="caution">
    <text evidence="1">The sequence shown here is derived from an EMBL/GenBank/DDBJ whole genome shotgun (WGS) entry which is preliminary data.</text>
</comment>
<dbReference type="Proteomes" id="UP001281614">
    <property type="component" value="Unassembled WGS sequence"/>
</dbReference>
<proteinExistence type="predicted"/>
<keyword evidence="2" id="KW-1185">Reference proteome</keyword>
<evidence type="ECO:0000313" key="1">
    <source>
        <dbReference type="EMBL" id="KAK2778259.1"/>
    </source>
</evidence>
<accession>A0AAE0DBX5</accession>
<gene>
    <name evidence="1" type="ORF">CKAH01_03215</name>
</gene>
<dbReference type="EMBL" id="VYYT01000013">
    <property type="protein sequence ID" value="KAK2778259.1"/>
    <property type="molecule type" value="Genomic_DNA"/>
</dbReference>
<evidence type="ECO:0000313" key="2">
    <source>
        <dbReference type="Proteomes" id="UP001281614"/>
    </source>
</evidence>
<organism evidence="1 2">
    <name type="scientific">Colletotrichum kahawae</name>
    <name type="common">Coffee berry disease fungus</name>
    <dbReference type="NCBI Taxonomy" id="34407"/>
    <lineage>
        <taxon>Eukaryota</taxon>
        <taxon>Fungi</taxon>
        <taxon>Dikarya</taxon>
        <taxon>Ascomycota</taxon>
        <taxon>Pezizomycotina</taxon>
        <taxon>Sordariomycetes</taxon>
        <taxon>Hypocreomycetidae</taxon>
        <taxon>Glomerellales</taxon>
        <taxon>Glomerellaceae</taxon>
        <taxon>Colletotrichum</taxon>
        <taxon>Colletotrichum gloeosporioides species complex</taxon>
    </lineage>
</organism>
<dbReference type="AlphaFoldDB" id="A0AAE0DBX5"/>
<sequence length="109" mass="12392">MRYDPESYALHRFNPRPTTKSFVQLDVQTYDIPHRAKQKPPHSTGGCVACVPGAARYWRSATLSSSNSPRRDDPATTRRAIGSLCRKWLVRIFFPDRLQPSYCSVPSPI</sequence>